<dbReference type="EMBL" id="VSED01000001">
    <property type="protein sequence ID" value="TYA39964.1"/>
    <property type="molecule type" value="Genomic_DNA"/>
</dbReference>
<reference evidence="9 12" key="3">
    <citation type="submission" date="2019-08" db="EMBL/GenBank/DDBJ databases">
        <title>Whole genome sequencing of Aggregatibacter actinomycetemcomitans cultured from blood stream infections in Denmark reveals a novel phylogenetic lineage expressing serotype a membrane O polysaccharide.</title>
        <authorList>
            <person name="Nedergaard S."/>
            <person name="Kobel C.M."/>
            <person name="Nielsen M.B."/>
            <person name="Moeller R.T."/>
            <person name="Jensen A.B."/>
            <person name="Noerskov-Lauritsen N."/>
        </authorList>
    </citation>
    <scope>NUCLEOTIDE SEQUENCE [LARGE SCALE GENOMIC DNA]</scope>
    <source>
        <strain evidence="9 12">PN_563</strain>
    </source>
</reference>
<dbReference type="SMR" id="A0A5D0EPR3"/>
<evidence type="ECO:0000313" key="10">
    <source>
        <dbReference type="Proteomes" id="UP000072236"/>
    </source>
</evidence>
<evidence type="ECO:0000313" key="9">
    <source>
        <dbReference type="EMBL" id="TYA39964.1"/>
    </source>
</evidence>
<keyword evidence="4" id="KW-0274">FAD</keyword>
<dbReference type="GO" id="GO:0003955">
    <property type="term" value="F:NAD(P)H dehydrogenase (quinone) activity"/>
    <property type="evidence" value="ECO:0007669"/>
    <property type="project" value="TreeGrafter"/>
</dbReference>
<reference evidence="8 11" key="2">
    <citation type="submission" date="2017-10" db="EMBL/GenBank/DDBJ databases">
        <title>Draft genome sequences of Aggregatibacter actinomycetemcomitans strains 310a and 310b.</title>
        <authorList>
            <person name="May A.C."/>
            <person name="Ohta H."/>
            <person name="Maeda H."/>
            <person name="Kokeguchi S."/>
            <person name="Cugini C."/>
        </authorList>
    </citation>
    <scope>NUCLEOTIDE SEQUENCE [LARGE SCALE GENOMIC DNA]</scope>
    <source>
        <strain evidence="8 11">310b</strain>
    </source>
</reference>
<dbReference type="Gene3D" id="3.50.50.100">
    <property type="match status" value="1"/>
</dbReference>
<dbReference type="PANTHER" id="PTHR42913">
    <property type="entry name" value="APOPTOSIS-INDUCING FACTOR 1"/>
    <property type="match status" value="1"/>
</dbReference>
<proteinExistence type="inferred from homology"/>
<dbReference type="KEGG" id="aact:ACT75_01850"/>
<dbReference type="AlphaFoldDB" id="A0A5D0EPR3"/>
<keyword evidence="5" id="KW-0560">Oxidoreductase</keyword>
<dbReference type="PANTHER" id="PTHR42913:SF3">
    <property type="entry name" value="64 KDA MITOCHONDRIAL NADH DEHYDROGENASE (EUROFUNG)"/>
    <property type="match status" value="1"/>
</dbReference>
<keyword evidence="11" id="KW-1185">Reference proteome</keyword>
<accession>A0A5D0EPR3</accession>
<sequence length="445" mass="48931">MKNIVIVGGGAGGLELATHLGNKLGRKKRANVTLIDRNQTHLWKPLLHELATGALDDGVEALSYRAHACNHHFNFEQGSMVGLNRQHKYVELAPVYGEDGDMIVVSRRIPYDYLVIAIGSKSNDFNTKGVAENCIFLDNPSQAMRFQHKMLELFLKFRENQALDDIGEEESKQQLVEDGHINIAIVGAGATGVELSAELYNAAEHLSSYGYGQIDSSRLKVTLVEAGPRILPALPERISNDATEELRKLGVDVKTNTMIVEAKKKQLVTKDGQLIPADLIVWSAGIRTSAITKNFDGLEINRINQLVVKKTLQTTNDSTIFAMGDCCFLMQDDGKPVPPKAQAAHQMASLCAKNMVSLFDNKPLKDFEYNDKGSLVSLSEFTAFGALSGKITGGSSMTIEGKIAQWVYVSLYRMHQAALHGCFKTGLIIVVGHLNRFLRPSLKLH</sequence>
<dbReference type="GO" id="GO:0019646">
    <property type="term" value="P:aerobic electron transport chain"/>
    <property type="evidence" value="ECO:0007669"/>
    <property type="project" value="TreeGrafter"/>
</dbReference>
<dbReference type="Proteomes" id="UP000072236">
    <property type="component" value="Chromosome"/>
</dbReference>
<evidence type="ECO:0000256" key="3">
    <source>
        <dbReference type="ARBA" id="ARBA00022630"/>
    </source>
</evidence>
<organism evidence="9 12">
    <name type="scientific">Aggregatibacter actinomycetemcomitans</name>
    <name type="common">Actinobacillus actinomycetemcomitans</name>
    <name type="synonym">Haemophilus actinomycetemcomitans</name>
    <dbReference type="NCBI Taxonomy" id="714"/>
    <lineage>
        <taxon>Bacteria</taxon>
        <taxon>Pseudomonadati</taxon>
        <taxon>Pseudomonadota</taxon>
        <taxon>Gammaproteobacteria</taxon>
        <taxon>Pasteurellales</taxon>
        <taxon>Pasteurellaceae</taxon>
        <taxon>Aggregatibacter</taxon>
    </lineage>
</organism>
<evidence type="ECO:0000313" key="11">
    <source>
        <dbReference type="Proteomes" id="UP000226080"/>
    </source>
</evidence>
<dbReference type="PRINTS" id="PR00411">
    <property type="entry name" value="PNDRDTASEI"/>
</dbReference>
<dbReference type="SUPFAM" id="SSF51905">
    <property type="entry name" value="FAD/NAD(P)-binding domain"/>
    <property type="match status" value="1"/>
</dbReference>
<comment type="cofactor">
    <cofactor evidence="1">
        <name>FAD</name>
        <dbReference type="ChEBI" id="CHEBI:57692"/>
    </cofactor>
</comment>
<evidence type="ECO:0000256" key="4">
    <source>
        <dbReference type="ARBA" id="ARBA00022827"/>
    </source>
</evidence>
<evidence type="ECO:0000256" key="2">
    <source>
        <dbReference type="ARBA" id="ARBA00005272"/>
    </source>
</evidence>
<evidence type="ECO:0000313" key="7">
    <source>
        <dbReference type="EMBL" id="AMQ93347.1"/>
    </source>
</evidence>
<dbReference type="EMBL" id="CP012959">
    <property type="protein sequence ID" value="AMQ93347.1"/>
    <property type="molecule type" value="Genomic_DNA"/>
</dbReference>
<dbReference type="Proteomes" id="UP000323012">
    <property type="component" value="Unassembled WGS sequence"/>
</dbReference>
<dbReference type="InterPro" id="IPR036188">
    <property type="entry name" value="FAD/NAD-bd_sf"/>
</dbReference>
<comment type="similarity">
    <text evidence="2">Belongs to the NADH dehydrogenase family.</text>
</comment>
<evidence type="ECO:0000313" key="12">
    <source>
        <dbReference type="Proteomes" id="UP000323012"/>
    </source>
</evidence>
<evidence type="ECO:0000256" key="1">
    <source>
        <dbReference type="ARBA" id="ARBA00001974"/>
    </source>
</evidence>
<protein>
    <submittedName>
        <fullName evidence="9">NAD(P)/FAD-dependent oxidoreductase</fullName>
    </submittedName>
    <submittedName>
        <fullName evidence="7">NADH dehydrogenase</fullName>
    </submittedName>
</protein>
<dbReference type="OrthoDB" id="9781621at2"/>
<dbReference type="PRINTS" id="PR00368">
    <property type="entry name" value="FADPNR"/>
</dbReference>
<dbReference type="RefSeq" id="WP_005540170.1">
    <property type="nucleotide sequence ID" value="NZ_CP012959.1"/>
</dbReference>
<dbReference type="InterPro" id="IPR023753">
    <property type="entry name" value="FAD/NAD-binding_dom"/>
</dbReference>
<reference evidence="7 10" key="1">
    <citation type="submission" date="2015-10" db="EMBL/GenBank/DDBJ databases">
        <title>Tn-seq of a polymicrobial infection.</title>
        <authorList>
            <person name="Stacy A."/>
            <person name="Rumbaugh K.P."/>
            <person name="Whiteley M."/>
        </authorList>
    </citation>
    <scope>NUCLEOTIDE SEQUENCE [LARGE SCALE GENOMIC DNA]</scope>
    <source>
        <strain evidence="7 10">624</strain>
    </source>
</reference>
<dbReference type="EMBL" id="PCGW01000002">
    <property type="protein sequence ID" value="PHO21396.1"/>
    <property type="molecule type" value="Genomic_DNA"/>
</dbReference>
<keyword evidence="3" id="KW-0285">Flavoprotein</keyword>
<evidence type="ECO:0000256" key="5">
    <source>
        <dbReference type="ARBA" id="ARBA00023002"/>
    </source>
</evidence>
<feature type="domain" description="FAD/NAD(P)-binding" evidence="6">
    <location>
        <begin position="3"/>
        <end position="348"/>
    </location>
</feature>
<evidence type="ECO:0000313" key="8">
    <source>
        <dbReference type="EMBL" id="PHO21396.1"/>
    </source>
</evidence>
<dbReference type="Proteomes" id="UP000226080">
    <property type="component" value="Unassembled WGS sequence"/>
</dbReference>
<dbReference type="InterPro" id="IPR051169">
    <property type="entry name" value="NADH-Q_oxidoreductase"/>
</dbReference>
<name>A0A5D0EPR3_AGGAC</name>
<evidence type="ECO:0000259" key="6">
    <source>
        <dbReference type="Pfam" id="PF07992"/>
    </source>
</evidence>
<gene>
    <name evidence="7" type="ORF">ACT75_01850</name>
    <name evidence="8" type="ORF">CQR80_01355</name>
    <name evidence="9" type="ORF">FXB79_00210</name>
</gene>
<dbReference type="Pfam" id="PF07992">
    <property type="entry name" value="Pyr_redox_2"/>
    <property type="match status" value="1"/>
</dbReference>